<dbReference type="AlphaFoldDB" id="A0A412FBV3"/>
<evidence type="ECO:0000313" key="1">
    <source>
        <dbReference type="EMBL" id="RGR65008.1"/>
    </source>
</evidence>
<sequence>MVTNYTTKCYIKSGSENASRKPLFLYTKTHIYTKFNTPENSPSFRCACFTFSVIFFSLSLSRSVRMASEAPIKSQKSTRAYYW</sequence>
<protein>
    <submittedName>
        <fullName evidence="1">Uncharacterized protein</fullName>
    </submittedName>
</protein>
<evidence type="ECO:0000313" key="2">
    <source>
        <dbReference type="Proteomes" id="UP000284205"/>
    </source>
</evidence>
<comment type="caution">
    <text evidence="1">The sequence shown here is derived from an EMBL/GenBank/DDBJ whole genome shotgun (WGS) entry which is preliminary data.</text>
</comment>
<accession>A0A412FBV3</accession>
<name>A0A412FBV3_9BACE</name>
<reference evidence="1 2" key="1">
    <citation type="submission" date="2018-08" db="EMBL/GenBank/DDBJ databases">
        <title>A genome reference for cultivated species of the human gut microbiota.</title>
        <authorList>
            <person name="Zou Y."/>
            <person name="Xue W."/>
            <person name="Luo G."/>
        </authorList>
    </citation>
    <scope>NUCLEOTIDE SEQUENCE [LARGE SCALE GENOMIC DNA]</scope>
    <source>
        <strain evidence="1 2">AF24-29LB</strain>
    </source>
</reference>
<gene>
    <name evidence="1" type="ORF">DWY26_22480</name>
</gene>
<dbReference type="EMBL" id="QRUO01000043">
    <property type="protein sequence ID" value="RGR65008.1"/>
    <property type="molecule type" value="Genomic_DNA"/>
</dbReference>
<proteinExistence type="predicted"/>
<organism evidence="1 2">
    <name type="scientific">Bacteroides caccae</name>
    <dbReference type="NCBI Taxonomy" id="47678"/>
    <lineage>
        <taxon>Bacteria</taxon>
        <taxon>Pseudomonadati</taxon>
        <taxon>Bacteroidota</taxon>
        <taxon>Bacteroidia</taxon>
        <taxon>Bacteroidales</taxon>
        <taxon>Bacteroidaceae</taxon>
        <taxon>Bacteroides</taxon>
    </lineage>
</organism>
<dbReference type="Proteomes" id="UP000284205">
    <property type="component" value="Unassembled WGS sequence"/>
</dbReference>